<name>A0A498NQ24_LABRO</name>
<evidence type="ECO:0000313" key="1">
    <source>
        <dbReference type="EMBL" id="RXN33931.1"/>
    </source>
</evidence>
<evidence type="ECO:0000313" key="2">
    <source>
        <dbReference type="Proteomes" id="UP000290572"/>
    </source>
</evidence>
<dbReference type="AlphaFoldDB" id="A0A498NQ24"/>
<comment type="caution">
    <text evidence="1">The sequence shown here is derived from an EMBL/GenBank/DDBJ whole genome shotgun (WGS) entry which is preliminary data.</text>
</comment>
<dbReference type="Proteomes" id="UP000290572">
    <property type="component" value="Unassembled WGS sequence"/>
</dbReference>
<dbReference type="EMBL" id="QBIY01011231">
    <property type="protein sequence ID" value="RXN33931.1"/>
    <property type="molecule type" value="Genomic_DNA"/>
</dbReference>
<gene>
    <name evidence="1" type="ORF">ROHU_004214</name>
</gene>
<accession>A0A498NQ24</accession>
<reference evidence="1 2" key="1">
    <citation type="submission" date="2018-03" db="EMBL/GenBank/DDBJ databases">
        <title>Draft genome sequence of Rohu Carp (Labeo rohita).</title>
        <authorList>
            <person name="Das P."/>
            <person name="Kushwaha B."/>
            <person name="Joshi C.G."/>
            <person name="Kumar D."/>
            <person name="Nagpure N.S."/>
            <person name="Sahoo L."/>
            <person name="Das S.P."/>
            <person name="Bit A."/>
            <person name="Patnaik S."/>
            <person name="Meher P.K."/>
            <person name="Jayasankar P."/>
            <person name="Koringa P.G."/>
            <person name="Patel N.V."/>
            <person name="Hinsu A.T."/>
            <person name="Kumar R."/>
            <person name="Pandey M."/>
            <person name="Agarwal S."/>
            <person name="Srivastava S."/>
            <person name="Singh M."/>
            <person name="Iquebal M.A."/>
            <person name="Jaiswal S."/>
            <person name="Angadi U.B."/>
            <person name="Kumar N."/>
            <person name="Raza M."/>
            <person name="Shah T.M."/>
            <person name="Rai A."/>
            <person name="Jena J.K."/>
        </authorList>
    </citation>
    <scope>NUCLEOTIDE SEQUENCE [LARGE SCALE GENOMIC DNA]</scope>
    <source>
        <strain evidence="1">DASCIFA01</strain>
        <tissue evidence="1">Testis</tissue>
    </source>
</reference>
<protein>
    <submittedName>
        <fullName evidence="1">Uncharacterized protein</fullName>
    </submittedName>
</protein>
<sequence>MRAKIRFIQIHLIGLKPTQFIMSVTGPTTPEIVMELLRNSFTCHYTPTTAMRAKIRFIQIHLIGLKPTQFIMNVTGPTTPEIVMELLYISNLLTMVKQLGATTPEIVTEALGKEAIATKREQDWGSVRNLSHILTANCTCMAGSYDTAPCDLTVKLTNDWHLVLRQRNNFTCSYTPTSATKEKVRFFVKTKCGAKQTEFTVNIAEFITFDIVTEAPGKKVYTMGNPLRESPSGMYSDGEDIQTADGCSVKCQNVTGFVGNEATFKCSVSLQRTECCIKLYKFQYPKGYDESAICKEGNLVNYCDHSYSFTCHYTPTTAMTEKFRFFVQTSCGVKTAEFTVDITGPTTPEIVTGTPGPTTPEIVTEALGKEGGKQSFSGTSLPDTAEDPHSRITTMNVVSAVLLFILVWTFSPVCQADDIEHDVSVSCDNVTGSVGKEVNLTCSVSLKITECCITEYKIKYTEINNKAEICKKSPVNPCDQRNSFTCSYTPTTAMKEQFRFFVQTNRGLKTTEFTVVITVPVEVMQYIKNLFAFDE</sequence>
<keyword evidence="2" id="KW-1185">Reference proteome</keyword>
<organism evidence="1 2">
    <name type="scientific">Labeo rohita</name>
    <name type="common">Indian major carp</name>
    <name type="synonym">Cyprinus rohita</name>
    <dbReference type="NCBI Taxonomy" id="84645"/>
    <lineage>
        <taxon>Eukaryota</taxon>
        <taxon>Metazoa</taxon>
        <taxon>Chordata</taxon>
        <taxon>Craniata</taxon>
        <taxon>Vertebrata</taxon>
        <taxon>Euteleostomi</taxon>
        <taxon>Actinopterygii</taxon>
        <taxon>Neopterygii</taxon>
        <taxon>Teleostei</taxon>
        <taxon>Ostariophysi</taxon>
        <taxon>Cypriniformes</taxon>
        <taxon>Cyprinidae</taxon>
        <taxon>Labeoninae</taxon>
        <taxon>Labeonini</taxon>
        <taxon>Labeo</taxon>
    </lineage>
</organism>
<proteinExistence type="predicted"/>